<keyword evidence="2" id="KW-1133">Transmembrane helix</keyword>
<feature type="region of interest" description="Disordered" evidence="1">
    <location>
        <begin position="1"/>
        <end position="32"/>
    </location>
</feature>
<keyword evidence="2" id="KW-0472">Membrane</keyword>
<feature type="compositionally biased region" description="Polar residues" evidence="1">
    <location>
        <begin position="81"/>
        <end position="94"/>
    </location>
</feature>
<name>A0ABN5I783_9ACTN</name>
<feature type="compositionally biased region" description="Basic and acidic residues" evidence="1">
    <location>
        <begin position="1"/>
        <end position="16"/>
    </location>
</feature>
<dbReference type="RefSeq" id="WP_099504041.1">
    <property type="nucleotide sequence ID" value="NZ_CP026652.1"/>
</dbReference>
<gene>
    <name evidence="3" type="ORF">C4B68_22490</name>
</gene>
<proteinExistence type="predicted"/>
<evidence type="ECO:0000313" key="4">
    <source>
        <dbReference type="Proteomes" id="UP000238413"/>
    </source>
</evidence>
<keyword evidence="2" id="KW-0812">Transmembrane</keyword>
<organism evidence="3 4">
    <name type="scientific">Streptomyces dengpaensis</name>
    <dbReference type="NCBI Taxonomy" id="2049881"/>
    <lineage>
        <taxon>Bacteria</taxon>
        <taxon>Bacillati</taxon>
        <taxon>Actinomycetota</taxon>
        <taxon>Actinomycetes</taxon>
        <taxon>Kitasatosporales</taxon>
        <taxon>Streptomycetaceae</taxon>
        <taxon>Streptomyces</taxon>
    </lineage>
</organism>
<accession>A0ABN5I783</accession>
<evidence type="ECO:0000256" key="2">
    <source>
        <dbReference type="SAM" id="Phobius"/>
    </source>
</evidence>
<reference evidence="3 4" key="1">
    <citation type="submission" date="2018-02" db="EMBL/GenBank/DDBJ databases">
        <title>Complete genome sequence of Streptomyces dengpaensis, the producer of angucyclines.</title>
        <authorList>
            <person name="Yumei L."/>
        </authorList>
    </citation>
    <scope>NUCLEOTIDE SEQUENCE [LARGE SCALE GENOMIC DNA]</scope>
    <source>
        <strain evidence="3 4">XZHG99</strain>
    </source>
</reference>
<feature type="region of interest" description="Disordered" evidence="1">
    <location>
        <begin position="63"/>
        <end position="94"/>
    </location>
</feature>
<keyword evidence="4" id="KW-1185">Reference proteome</keyword>
<evidence type="ECO:0008006" key="5">
    <source>
        <dbReference type="Google" id="ProtNLM"/>
    </source>
</evidence>
<protein>
    <recommendedName>
        <fullName evidence="5">Cellulase</fullName>
    </recommendedName>
</protein>
<feature type="transmembrane region" description="Helical" evidence="2">
    <location>
        <begin position="45"/>
        <end position="62"/>
    </location>
</feature>
<dbReference type="EMBL" id="CP026652">
    <property type="protein sequence ID" value="AVH58072.1"/>
    <property type="molecule type" value="Genomic_DNA"/>
</dbReference>
<evidence type="ECO:0000313" key="3">
    <source>
        <dbReference type="EMBL" id="AVH58072.1"/>
    </source>
</evidence>
<dbReference type="Proteomes" id="UP000238413">
    <property type="component" value="Chromosome"/>
</dbReference>
<sequence length="94" mass="10331">MDHFERELARMMRDAQESTPFGPAHQNRLRSGVRARRRARAAQKAVGSVLAVAGLGIGFFLLPHDPVDDRPQSPLPRPAVNPTSPSTTPAQTHR</sequence>
<evidence type="ECO:0000256" key="1">
    <source>
        <dbReference type="SAM" id="MobiDB-lite"/>
    </source>
</evidence>